<dbReference type="AlphaFoldDB" id="A0A9P4NM44"/>
<name>A0A9P4NM44_9PEZI</name>
<comment type="caution">
    <text evidence="2">The sequence shown here is derived from an EMBL/GenBank/DDBJ whole genome shotgun (WGS) entry which is preliminary data.</text>
</comment>
<accession>A0A9P4NM44</accession>
<sequence>MATPTKNPNDDEGSLTQATPTKEQQKHEDLTKLAAELYLYLKRHEKLLEVRNRDSLIQERTAFMPQSKEVGAKSAKVGEKSDRKFGKSINSITDTREDSSTKLRSEHCINKAARTDEALLKEIRELNKLCQAVEDPSNEVNARDESAN</sequence>
<feature type="region of interest" description="Disordered" evidence="1">
    <location>
        <begin position="1"/>
        <end position="28"/>
    </location>
</feature>
<reference evidence="2" key="1">
    <citation type="journal article" date="2020" name="Stud. Mycol.">
        <title>101 Dothideomycetes genomes: a test case for predicting lifestyles and emergence of pathogens.</title>
        <authorList>
            <person name="Haridas S."/>
            <person name="Albert R."/>
            <person name="Binder M."/>
            <person name="Bloem J."/>
            <person name="Labutti K."/>
            <person name="Salamov A."/>
            <person name="Andreopoulos B."/>
            <person name="Baker S."/>
            <person name="Barry K."/>
            <person name="Bills G."/>
            <person name="Bluhm B."/>
            <person name="Cannon C."/>
            <person name="Castanera R."/>
            <person name="Culley D."/>
            <person name="Daum C."/>
            <person name="Ezra D."/>
            <person name="Gonzalez J."/>
            <person name="Henrissat B."/>
            <person name="Kuo A."/>
            <person name="Liang C."/>
            <person name="Lipzen A."/>
            <person name="Lutzoni F."/>
            <person name="Magnuson J."/>
            <person name="Mondo S."/>
            <person name="Nolan M."/>
            <person name="Ohm R."/>
            <person name="Pangilinan J."/>
            <person name="Park H.-J."/>
            <person name="Ramirez L."/>
            <person name="Alfaro M."/>
            <person name="Sun H."/>
            <person name="Tritt A."/>
            <person name="Yoshinaga Y."/>
            <person name="Zwiers L.-H."/>
            <person name="Turgeon B."/>
            <person name="Goodwin S."/>
            <person name="Spatafora J."/>
            <person name="Crous P."/>
            <person name="Grigoriev I."/>
        </authorList>
    </citation>
    <scope>NUCLEOTIDE SEQUENCE</scope>
    <source>
        <strain evidence="2">CBS 130266</strain>
    </source>
</reference>
<dbReference type="EMBL" id="MU007057">
    <property type="protein sequence ID" value="KAF2427760.1"/>
    <property type="molecule type" value="Genomic_DNA"/>
</dbReference>
<evidence type="ECO:0000256" key="1">
    <source>
        <dbReference type="SAM" id="MobiDB-lite"/>
    </source>
</evidence>
<organism evidence="2 3">
    <name type="scientific">Tothia fuscella</name>
    <dbReference type="NCBI Taxonomy" id="1048955"/>
    <lineage>
        <taxon>Eukaryota</taxon>
        <taxon>Fungi</taxon>
        <taxon>Dikarya</taxon>
        <taxon>Ascomycota</taxon>
        <taxon>Pezizomycotina</taxon>
        <taxon>Dothideomycetes</taxon>
        <taxon>Pleosporomycetidae</taxon>
        <taxon>Venturiales</taxon>
        <taxon>Cylindrosympodiaceae</taxon>
        <taxon>Tothia</taxon>
    </lineage>
</organism>
<gene>
    <name evidence="2" type="ORF">EJ08DRAFT_331452</name>
</gene>
<protein>
    <submittedName>
        <fullName evidence="2">Uncharacterized protein</fullName>
    </submittedName>
</protein>
<evidence type="ECO:0000313" key="2">
    <source>
        <dbReference type="EMBL" id="KAF2427760.1"/>
    </source>
</evidence>
<proteinExistence type="predicted"/>
<dbReference type="Proteomes" id="UP000800235">
    <property type="component" value="Unassembled WGS sequence"/>
</dbReference>
<keyword evidence="3" id="KW-1185">Reference proteome</keyword>
<evidence type="ECO:0000313" key="3">
    <source>
        <dbReference type="Proteomes" id="UP000800235"/>
    </source>
</evidence>